<dbReference type="Pfam" id="PF09851">
    <property type="entry name" value="SHOCT"/>
    <property type="match status" value="1"/>
</dbReference>
<feature type="domain" description="SHOCT" evidence="2">
    <location>
        <begin position="168"/>
        <end position="195"/>
    </location>
</feature>
<sequence>MIHTLFKLKTKLGILVISSMLLSSCGVIIGGSKYYAHVTVENHPKAVISYDGNAKGIGEADFLAPRKDADSFSITVKEPGCDEQVFDFTEKSFRGWTLVGTLVTWTGTIGGIPVPWGLIVDGASGSFWKPNVYESGVSKINYKNFHYSLNYTGCPDKYNGPILKTKAERLTELKRLLDEGILTLEEFNAEKKKILAE</sequence>
<gene>
    <name evidence="3" type="ORF">EV201_3012</name>
</gene>
<accession>A0A4V2FRU5</accession>
<evidence type="ECO:0000313" key="3">
    <source>
        <dbReference type="EMBL" id="RZT91799.1"/>
    </source>
</evidence>
<name>A0A4V2FRU5_9BACT</name>
<keyword evidence="1" id="KW-1133">Transmembrane helix</keyword>
<proteinExistence type="predicted"/>
<dbReference type="Proteomes" id="UP000293562">
    <property type="component" value="Unassembled WGS sequence"/>
</dbReference>
<dbReference type="PROSITE" id="PS51257">
    <property type="entry name" value="PROKAR_LIPOPROTEIN"/>
    <property type="match status" value="1"/>
</dbReference>
<keyword evidence="4" id="KW-1185">Reference proteome</keyword>
<keyword evidence="1" id="KW-0812">Transmembrane</keyword>
<dbReference type="EMBL" id="SHKN01000004">
    <property type="protein sequence ID" value="RZT91799.1"/>
    <property type="molecule type" value="Genomic_DNA"/>
</dbReference>
<feature type="transmembrane region" description="Helical" evidence="1">
    <location>
        <begin position="12"/>
        <end position="35"/>
    </location>
</feature>
<dbReference type="AlphaFoldDB" id="A0A4V2FRU5"/>
<reference evidence="3 4" key="1">
    <citation type="submission" date="2019-02" db="EMBL/GenBank/DDBJ databases">
        <title>Genomic Encyclopedia of Type Strains, Phase IV (KMG-IV): sequencing the most valuable type-strain genomes for metagenomic binning, comparative biology and taxonomic classification.</title>
        <authorList>
            <person name="Goeker M."/>
        </authorList>
    </citation>
    <scope>NUCLEOTIDE SEQUENCE [LARGE SCALE GENOMIC DNA]</scope>
    <source>
        <strain evidence="3 4">DSM 28825</strain>
    </source>
</reference>
<evidence type="ECO:0000259" key="2">
    <source>
        <dbReference type="Pfam" id="PF09851"/>
    </source>
</evidence>
<keyword evidence="1" id="KW-0472">Membrane</keyword>
<evidence type="ECO:0000256" key="1">
    <source>
        <dbReference type="SAM" id="Phobius"/>
    </source>
</evidence>
<comment type="caution">
    <text evidence="3">The sequence shown here is derived from an EMBL/GenBank/DDBJ whole genome shotgun (WGS) entry which is preliminary data.</text>
</comment>
<organism evidence="3 4">
    <name type="scientific">Ancylomarina subtilis</name>
    <dbReference type="NCBI Taxonomy" id="1639035"/>
    <lineage>
        <taxon>Bacteria</taxon>
        <taxon>Pseudomonadati</taxon>
        <taxon>Bacteroidota</taxon>
        <taxon>Bacteroidia</taxon>
        <taxon>Marinilabiliales</taxon>
        <taxon>Marinifilaceae</taxon>
        <taxon>Ancylomarina</taxon>
    </lineage>
</organism>
<dbReference type="InterPro" id="IPR018649">
    <property type="entry name" value="SHOCT"/>
</dbReference>
<protein>
    <submittedName>
        <fullName evidence="3">Putative oligomerization/nucleic acid binding protein</fullName>
    </submittedName>
</protein>
<evidence type="ECO:0000313" key="4">
    <source>
        <dbReference type="Proteomes" id="UP000293562"/>
    </source>
</evidence>
<dbReference type="RefSeq" id="WP_207224504.1">
    <property type="nucleotide sequence ID" value="NZ_SHKN01000004.1"/>
</dbReference>